<dbReference type="InterPro" id="IPR013780">
    <property type="entry name" value="Glyco_hydro_b"/>
</dbReference>
<gene>
    <name evidence="5" type="ORF">CC86DRAFT_338215</name>
</gene>
<evidence type="ECO:0000313" key="6">
    <source>
        <dbReference type="Proteomes" id="UP000799424"/>
    </source>
</evidence>
<evidence type="ECO:0000259" key="3">
    <source>
        <dbReference type="Pfam" id="PF14587"/>
    </source>
</evidence>
<feature type="region of interest" description="Disordered" evidence="1">
    <location>
        <begin position="89"/>
        <end position="108"/>
    </location>
</feature>
<dbReference type="Gene3D" id="2.60.40.1180">
    <property type="entry name" value="Golgi alpha-mannosidase II"/>
    <property type="match status" value="1"/>
</dbReference>
<evidence type="ECO:0000256" key="2">
    <source>
        <dbReference type="SAM" id="SignalP"/>
    </source>
</evidence>
<dbReference type="Pfam" id="PF17189">
    <property type="entry name" value="Glyco_hydro_30C"/>
    <property type="match status" value="1"/>
</dbReference>
<keyword evidence="6" id="KW-1185">Reference proteome</keyword>
<protein>
    <submittedName>
        <fullName evidence="5">Uncharacterized protein</fullName>
    </submittedName>
</protein>
<dbReference type="OrthoDB" id="74545at2759"/>
<dbReference type="InterPro" id="IPR033452">
    <property type="entry name" value="GH30_C"/>
</dbReference>
<feature type="chain" id="PRO_5025573029" evidence="2">
    <location>
        <begin position="17"/>
        <end position="1568"/>
    </location>
</feature>
<evidence type="ECO:0000313" key="5">
    <source>
        <dbReference type="EMBL" id="KAF2833078.1"/>
    </source>
</evidence>
<sequence length="1568" mass="174675">MFRTLLLGALAATADSRGALHARQASTIAVDLTKTYQTMDGFGMSETFQRANQMKALSEPLQRYALDLLFNRTSGAGFSILRNGIGSSPDSSSDHMVSIQPKNPGGPSAAPKYVWDGNDNSQVWVSTEAVKTYGVKTVYANAWSAPGYMKTNNNDANGGSLCGVSGASCSSGDWKQAFANYLVQYITYYKELGVEVTHLGFLNEPDLTTSYASMRSNGQQAADFIRILKPELDKANFTNVKVTCCDAEGWSSQQGMMSGLSGVSSLLGTITAHSYTSQPGGPISTPHRVWQTENADLQGPWATAFYSNGGAGEGLNWANKIYDAVTRANASAYLYWVGVQGGATNSKLIRIADDKKSVIPSKRLWAFANWSRHVRPGAIRVGTSGGPSGAKISAFKNVDGKIAVQVIQGGNGAGAVTVKVNGFVVRTVKAWITDNSHDCDEQTATLATDGGSVSAQVPGRSMVTFVLEPVEISERGRVIDEPRGAASLSMAMADTDTSEVAKVRRTERDFILTTPQMNWVARCLESYLLGLVPPLKYVHSAGKISVTAASCCLLSYPHKCWCPSTSQKLSSITTSGSSNCEYSSTVSTVPRLIPSKRGILRTYHLRSAHHQVPLEDMASGSVFSDTLQTITTTKLEELAQQRNAFSQEYSSVQAAANAERDPLTRLVLLVDGTKSCLGVKTSNRTSQDGRVGRVVSGGTRNVRLETDLKNLDRFLEQAKFDPSVSAKVLEDWEKTLLQYLSVQATKYQFADLYGKLVTEWLSSEKDTPPPDTDVEMTESFEELPGAKKLAARAEWEKTVFEPADVDVQALKAYLEQLFITDKKSAAKAIQTFRSKVEDFENSLAVPGQFTVSTLRWVIQGLQASDLLPNEKREVLKDFLSNDVILREIGDVLSMRLAALDRWTWGDHVPLEQRRKLNGSFSIHMHEDVLQAIFLHYIGVKWSVFFKTAFLNIHRHSAWKSSQTQVPKTDRTRRQYFLGTQWTQQRNALENERGDAHRKRYFAHQLLDYDTQEVEVAEGEEEAEYGDRVKSMRRKKSNALAIPAMNRAASMSVAVKYDGIDYSDEDIDCDEEHWEDDNAGATRGPKKPMEAKQDLLHLLSTEVILNTRLNGELSCFRTVFESWNVLLPHQTVLQVLEFFGVSDKWTTFFTKFLKAPLKFMEDGPSTEPRLRQRGIPVSHALSDMLGESVLFCLDFAINQATDGALLHRLYDDVWFWNKDYETCAQAWETVTEFTKVMGVELDDKKTGSIRVAHGNSVEVDDRLPEGEIRWGFLQLDPSNGRFEIDQGMVDSHVEELRTQLQGKSKSVIDWIQAWNSYAATFFSSNFGKASNCFGREHVDKMLATHRHIQESIFNGGNVVTHLKQMITSRFDVSDIPDGFLFFPVELGGLDLKSPFVGLLQIRESVQENPYTLLDEFEENEREDYTALKNSFDRGDTQSARYARDNPDSVPEDPDTFLSFDEFVRYREAFRSGGKASIVSTYHALLQRPIEQPVDASVQVRQALEQLQGQSNLRGITSDWNIMEAYWKWIAQMYGPEMLQKFGGMNVVDPGLLPIGMVGFFRQRRTKWQG</sequence>
<dbReference type="Gene3D" id="3.20.20.80">
    <property type="entry name" value="Glycosidases"/>
    <property type="match status" value="1"/>
</dbReference>
<evidence type="ECO:0000259" key="4">
    <source>
        <dbReference type="Pfam" id="PF17189"/>
    </source>
</evidence>
<organism evidence="5 6">
    <name type="scientific">Ophiobolus disseminans</name>
    <dbReference type="NCBI Taxonomy" id="1469910"/>
    <lineage>
        <taxon>Eukaryota</taxon>
        <taxon>Fungi</taxon>
        <taxon>Dikarya</taxon>
        <taxon>Ascomycota</taxon>
        <taxon>Pezizomycotina</taxon>
        <taxon>Dothideomycetes</taxon>
        <taxon>Pleosporomycetidae</taxon>
        <taxon>Pleosporales</taxon>
        <taxon>Pleosporineae</taxon>
        <taxon>Phaeosphaeriaceae</taxon>
        <taxon>Ophiobolus</taxon>
    </lineage>
</organism>
<feature type="signal peptide" evidence="2">
    <location>
        <begin position="1"/>
        <end position="16"/>
    </location>
</feature>
<accession>A0A6A7AK53</accession>
<feature type="domain" description="Endo-beta-1,6-galactanase-like" evidence="3">
    <location>
        <begin position="27"/>
        <end position="254"/>
    </location>
</feature>
<dbReference type="InterPro" id="IPR017853">
    <property type="entry name" value="GH"/>
</dbReference>
<dbReference type="PANTHER" id="PTHR37015">
    <property type="entry name" value="REVERSE TRANSCRIPTASE DOMAIN-CONTAINING PROTEIN"/>
    <property type="match status" value="1"/>
</dbReference>
<dbReference type="Pfam" id="PF14587">
    <property type="entry name" value="Glyco_hydr_30_2"/>
    <property type="match status" value="1"/>
</dbReference>
<dbReference type="EMBL" id="MU006216">
    <property type="protein sequence ID" value="KAF2833078.1"/>
    <property type="molecule type" value="Genomic_DNA"/>
</dbReference>
<name>A0A6A7AK53_9PLEO</name>
<dbReference type="PANTHER" id="PTHR37015:SF2">
    <property type="entry name" value="REVERSE TRANSCRIPTASE DOMAIN-CONTAINING PROTEIN"/>
    <property type="match status" value="1"/>
</dbReference>
<dbReference type="SUPFAM" id="SSF51011">
    <property type="entry name" value="Glycosyl hydrolase domain"/>
    <property type="match status" value="1"/>
</dbReference>
<proteinExistence type="predicted"/>
<reference evidence="5" key="1">
    <citation type="journal article" date="2020" name="Stud. Mycol.">
        <title>101 Dothideomycetes genomes: a test case for predicting lifestyles and emergence of pathogens.</title>
        <authorList>
            <person name="Haridas S."/>
            <person name="Albert R."/>
            <person name="Binder M."/>
            <person name="Bloem J."/>
            <person name="Labutti K."/>
            <person name="Salamov A."/>
            <person name="Andreopoulos B."/>
            <person name="Baker S."/>
            <person name="Barry K."/>
            <person name="Bills G."/>
            <person name="Bluhm B."/>
            <person name="Cannon C."/>
            <person name="Castanera R."/>
            <person name="Culley D."/>
            <person name="Daum C."/>
            <person name="Ezra D."/>
            <person name="Gonzalez J."/>
            <person name="Henrissat B."/>
            <person name="Kuo A."/>
            <person name="Liang C."/>
            <person name="Lipzen A."/>
            <person name="Lutzoni F."/>
            <person name="Magnuson J."/>
            <person name="Mondo S."/>
            <person name="Nolan M."/>
            <person name="Ohm R."/>
            <person name="Pangilinan J."/>
            <person name="Park H.-J."/>
            <person name="Ramirez L."/>
            <person name="Alfaro M."/>
            <person name="Sun H."/>
            <person name="Tritt A."/>
            <person name="Yoshinaga Y."/>
            <person name="Zwiers L.-H."/>
            <person name="Turgeon B."/>
            <person name="Goodwin S."/>
            <person name="Spatafora J."/>
            <person name="Crous P."/>
            <person name="Grigoriev I."/>
        </authorList>
    </citation>
    <scope>NUCLEOTIDE SEQUENCE</scope>
    <source>
        <strain evidence="5">CBS 113818</strain>
    </source>
</reference>
<feature type="domain" description="Glycosyl hydrolase family 30 beta sandwich" evidence="4">
    <location>
        <begin position="377"/>
        <end position="465"/>
    </location>
</feature>
<dbReference type="Proteomes" id="UP000799424">
    <property type="component" value="Unassembled WGS sequence"/>
</dbReference>
<keyword evidence="2" id="KW-0732">Signal</keyword>
<evidence type="ECO:0000256" key="1">
    <source>
        <dbReference type="SAM" id="MobiDB-lite"/>
    </source>
</evidence>
<dbReference type="InterPro" id="IPR039514">
    <property type="entry name" value="6GAL-like"/>
</dbReference>
<dbReference type="SUPFAM" id="SSF51445">
    <property type="entry name" value="(Trans)glycosidases"/>
    <property type="match status" value="1"/>
</dbReference>
<dbReference type="CDD" id="cd01709">
    <property type="entry name" value="RT_like_1"/>
    <property type="match status" value="1"/>
</dbReference>